<name>A0A150WMP2_BDEBC</name>
<evidence type="ECO:0000256" key="1">
    <source>
        <dbReference type="ARBA" id="ARBA00022729"/>
    </source>
</evidence>
<proteinExistence type="predicted"/>
<evidence type="ECO:0000256" key="2">
    <source>
        <dbReference type="SAM" id="SignalP"/>
    </source>
</evidence>
<evidence type="ECO:0000259" key="3">
    <source>
        <dbReference type="Pfam" id="PF13505"/>
    </source>
</evidence>
<keyword evidence="1 2" id="KW-0732">Signal</keyword>
<feature type="signal peptide" evidence="2">
    <location>
        <begin position="1"/>
        <end position="18"/>
    </location>
</feature>
<dbReference type="SUPFAM" id="SSF56925">
    <property type="entry name" value="OMPA-like"/>
    <property type="match status" value="1"/>
</dbReference>
<keyword evidence="5" id="KW-1185">Reference proteome</keyword>
<gene>
    <name evidence="4" type="ORF">AZI86_12375</name>
</gene>
<reference evidence="4 5" key="1">
    <citation type="submission" date="2016-03" db="EMBL/GenBank/DDBJ databases">
        <authorList>
            <person name="Ploux O."/>
        </authorList>
    </citation>
    <scope>NUCLEOTIDE SEQUENCE [LARGE SCALE GENOMIC DNA]</scope>
    <source>
        <strain evidence="4 5">R0</strain>
    </source>
</reference>
<feature type="domain" description="Outer membrane protein beta-barrel" evidence="3">
    <location>
        <begin position="63"/>
        <end position="224"/>
    </location>
</feature>
<protein>
    <submittedName>
        <fullName evidence="4">Outer membrane beta-barrel domain-containing protein</fullName>
    </submittedName>
</protein>
<dbReference type="Gene3D" id="2.40.160.20">
    <property type="match status" value="1"/>
</dbReference>
<accession>A0A150WMP2</accession>
<dbReference type="InterPro" id="IPR030820">
    <property type="entry name" value="OMP_myx_plus_Proteobacteria"/>
</dbReference>
<comment type="caution">
    <text evidence="4">The sequence shown here is derived from an EMBL/GenBank/DDBJ whole genome shotgun (WGS) entry which is preliminary data.</text>
</comment>
<dbReference type="RefSeq" id="WP_061835495.1">
    <property type="nucleotide sequence ID" value="NZ_LUKE01000002.1"/>
</dbReference>
<dbReference type="InterPro" id="IPR027385">
    <property type="entry name" value="Beta-barrel_OMP"/>
</dbReference>
<dbReference type="EMBL" id="LUKE01000002">
    <property type="protein sequence ID" value="KYG64983.1"/>
    <property type="molecule type" value="Genomic_DNA"/>
</dbReference>
<evidence type="ECO:0000313" key="4">
    <source>
        <dbReference type="EMBL" id="KYG64983.1"/>
    </source>
</evidence>
<dbReference type="Pfam" id="PF13505">
    <property type="entry name" value="OMP_b-brl"/>
    <property type="match status" value="1"/>
</dbReference>
<feature type="chain" id="PRO_5007573424" evidence="2">
    <location>
        <begin position="19"/>
        <end position="255"/>
    </location>
</feature>
<organism evidence="4 5">
    <name type="scientific">Bdellovibrio bacteriovorus</name>
    <dbReference type="NCBI Taxonomy" id="959"/>
    <lineage>
        <taxon>Bacteria</taxon>
        <taxon>Pseudomonadati</taxon>
        <taxon>Bdellovibrionota</taxon>
        <taxon>Bdellovibrionia</taxon>
        <taxon>Bdellovibrionales</taxon>
        <taxon>Pseudobdellovibrionaceae</taxon>
        <taxon>Bdellovibrio</taxon>
    </lineage>
</organism>
<dbReference type="InterPro" id="IPR011250">
    <property type="entry name" value="OMP/PagP_B-barrel"/>
</dbReference>
<evidence type="ECO:0000313" key="5">
    <source>
        <dbReference type="Proteomes" id="UP000075320"/>
    </source>
</evidence>
<dbReference type="AlphaFoldDB" id="A0A150WMP2"/>
<dbReference type="NCBIfam" id="TIGR04565">
    <property type="entry name" value="OMP_myx_plus"/>
    <property type="match status" value="1"/>
</dbReference>
<sequence>MLKKSLLMFILMTSQAFAQSTDSKPAAERGSDKLDIKKLEQKYWAAKDDDFSVVQNRRYVKAERFYLTASTGIPFNDPYSTGSIFGGSFGYFFNERWGVEANYNSASMSDNDAVKQFVDTYGAIPNHNVYKSSYYLSGIWVPFYAKMSVLDRSIIYFDMGLSVGAGNLSYEITQAEGNISKSAFSYKVGIFQQIFFSEHFAIRADLINTWSTQDKMKYYAPNTNVGGTNTGGGARDLGSETINDTSLMIGLTYWH</sequence>
<dbReference type="Proteomes" id="UP000075320">
    <property type="component" value="Unassembled WGS sequence"/>
</dbReference>